<feature type="chain" id="PRO_5008898122" description="Protein sleepless" evidence="4">
    <location>
        <begin position="23"/>
        <end position="248"/>
    </location>
</feature>
<evidence type="ECO:0000256" key="2">
    <source>
        <dbReference type="ARBA" id="ARBA00023180"/>
    </source>
</evidence>
<keyword evidence="6" id="KW-1185">Reference proteome</keyword>
<keyword evidence="2" id="KW-0325">Glycoprotein</keyword>
<feature type="region of interest" description="Disordered" evidence="3">
    <location>
        <begin position="49"/>
        <end position="79"/>
    </location>
</feature>
<dbReference type="GO" id="GO:0032222">
    <property type="term" value="P:regulation of synaptic transmission, cholinergic"/>
    <property type="evidence" value="ECO:0007669"/>
    <property type="project" value="InterPro"/>
</dbReference>
<gene>
    <name evidence="5" type="primary">RvY_07520-1</name>
    <name evidence="5" type="synonym">RvY_07520.1</name>
    <name evidence="5" type="ORF">RvY_07520</name>
</gene>
<evidence type="ECO:0000313" key="5">
    <source>
        <dbReference type="EMBL" id="GAU96012.1"/>
    </source>
</evidence>
<name>A0A1D1V7I0_RAMVA</name>
<sequence length="248" mass="26544">MQPLSSTFAFCLFGLWVGLTVAVTKPRGMLGPSILNSNPDDEEIIISSGQGWGSGSGHFPIEGFDQEDDDDDSEDVPSTRASVLKLSTPDSTRMSCIVCTTVGDESCRDPYIRNASHVVVCQSSVEGCLKVVTPSGDTYRNCLYGIFATAETSAEGCNRVKSDVHVGHKFVNSTICICRTNECNGGPKVHPAPTGVLPVLPATDGRASSLKNTPKSFSTSRATATVPKYSANFTLLFYFLASTVRRRS</sequence>
<feature type="compositionally biased region" description="Acidic residues" evidence="3">
    <location>
        <begin position="64"/>
        <end position="75"/>
    </location>
</feature>
<dbReference type="OrthoDB" id="10456772at2759"/>
<evidence type="ECO:0008006" key="7">
    <source>
        <dbReference type="Google" id="ProtNLM"/>
    </source>
</evidence>
<dbReference type="Pfam" id="PF17064">
    <property type="entry name" value="QVR"/>
    <property type="match status" value="1"/>
</dbReference>
<organism evidence="5 6">
    <name type="scientific">Ramazzottius varieornatus</name>
    <name type="common">Water bear</name>
    <name type="synonym">Tardigrade</name>
    <dbReference type="NCBI Taxonomy" id="947166"/>
    <lineage>
        <taxon>Eukaryota</taxon>
        <taxon>Metazoa</taxon>
        <taxon>Ecdysozoa</taxon>
        <taxon>Tardigrada</taxon>
        <taxon>Eutardigrada</taxon>
        <taxon>Parachela</taxon>
        <taxon>Hypsibioidea</taxon>
        <taxon>Ramazzottiidae</taxon>
        <taxon>Ramazzottius</taxon>
    </lineage>
</organism>
<dbReference type="GO" id="GO:0030431">
    <property type="term" value="P:sleep"/>
    <property type="evidence" value="ECO:0007669"/>
    <property type="project" value="InterPro"/>
</dbReference>
<evidence type="ECO:0000256" key="1">
    <source>
        <dbReference type="ARBA" id="ARBA00022729"/>
    </source>
</evidence>
<dbReference type="Proteomes" id="UP000186922">
    <property type="component" value="Unassembled WGS sequence"/>
</dbReference>
<dbReference type="EMBL" id="BDGG01000003">
    <property type="protein sequence ID" value="GAU96012.1"/>
    <property type="molecule type" value="Genomic_DNA"/>
</dbReference>
<feature type="signal peptide" evidence="4">
    <location>
        <begin position="1"/>
        <end position="22"/>
    </location>
</feature>
<accession>A0A1D1V7I0</accession>
<dbReference type="CDD" id="cd00117">
    <property type="entry name" value="TFP"/>
    <property type="match status" value="1"/>
</dbReference>
<dbReference type="InterPro" id="IPR050975">
    <property type="entry name" value="Sleep_regulator"/>
</dbReference>
<evidence type="ECO:0000256" key="3">
    <source>
        <dbReference type="SAM" id="MobiDB-lite"/>
    </source>
</evidence>
<evidence type="ECO:0000313" key="6">
    <source>
        <dbReference type="Proteomes" id="UP000186922"/>
    </source>
</evidence>
<dbReference type="PANTHER" id="PTHR33562">
    <property type="entry name" value="ATILLA, ISOFORM B-RELATED-RELATED"/>
    <property type="match status" value="1"/>
</dbReference>
<evidence type="ECO:0000256" key="4">
    <source>
        <dbReference type="SAM" id="SignalP"/>
    </source>
</evidence>
<protein>
    <recommendedName>
        <fullName evidence="7">Protein sleepless</fullName>
    </recommendedName>
</protein>
<dbReference type="AlphaFoldDB" id="A0A1D1V7I0"/>
<proteinExistence type="predicted"/>
<reference evidence="5 6" key="1">
    <citation type="journal article" date="2016" name="Nat. Commun.">
        <title>Extremotolerant tardigrade genome and improved radiotolerance of human cultured cells by tardigrade-unique protein.</title>
        <authorList>
            <person name="Hashimoto T."/>
            <person name="Horikawa D.D."/>
            <person name="Saito Y."/>
            <person name="Kuwahara H."/>
            <person name="Kozuka-Hata H."/>
            <person name="Shin-I T."/>
            <person name="Minakuchi Y."/>
            <person name="Ohishi K."/>
            <person name="Motoyama A."/>
            <person name="Aizu T."/>
            <person name="Enomoto A."/>
            <person name="Kondo K."/>
            <person name="Tanaka S."/>
            <person name="Hara Y."/>
            <person name="Koshikawa S."/>
            <person name="Sagara H."/>
            <person name="Miura T."/>
            <person name="Yokobori S."/>
            <person name="Miyagawa K."/>
            <person name="Suzuki Y."/>
            <person name="Kubo T."/>
            <person name="Oyama M."/>
            <person name="Kohara Y."/>
            <person name="Fujiyama A."/>
            <person name="Arakawa K."/>
            <person name="Katayama T."/>
            <person name="Toyoda A."/>
            <person name="Kunieda T."/>
        </authorList>
    </citation>
    <scope>NUCLEOTIDE SEQUENCE [LARGE SCALE GENOMIC DNA]</scope>
    <source>
        <strain evidence="5 6">YOKOZUNA-1</strain>
    </source>
</reference>
<keyword evidence="1 4" id="KW-0732">Signal</keyword>
<dbReference type="InterPro" id="IPR031424">
    <property type="entry name" value="QVR-like"/>
</dbReference>
<comment type="caution">
    <text evidence="5">The sequence shown here is derived from an EMBL/GenBank/DDBJ whole genome shotgun (WGS) entry which is preliminary data.</text>
</comment>